<evidence type="ECO:0000313" key="2">
    <source>
        <dbReference type="Proteomes" id="UP000190744"/>
    </source>
</evidence>
<dbReference type="InterPro" id="IPR036291">
    <property type="entry name" value="NAD(P)-bd_dom_sf"/>
</dbReference>
<organism evidence="1 2">
    <name type="scientific">Penicillium brasilianum</name>
    <dbReference type="NCBI Taxonomy" id="104259"/>
    <lineage>
        <taxon>Eukaryota</taxon>
        <taxon>Fungi</taxon>
        <taxon>Dikarya</taxon>
        <taxon>Ascomycota</taxon>
        <taxon>Pezizomycotina</taxon>
        <taxon>Eurotiomycetes</taxon>
        <taxon>Eurotiomycetidae</taxon>
        <taxon>Eurotiales</taxon>
        <taxon>Aspergillaceae</taxon>
        <taxon>Penicillium</taxon>
    </lineage>
</organism>
<reference evidence="2" key="1">
    <citation type="submission" date="2015-09" db="EMBL/GenBank/DDBJ databases">
        <authorList>
            <person name="Fill T.P."/>
            <person name="Baretta J.F."/>
            <person name="de Almeida L.G."/>
            <person name="Rocha M."/>
            <person name="de Souza D.H."/>
            <person name="Malavazi I."/>
            <person name="Cerdeira L.T."/>
            <person name="Hong H."/>
            <person name="Samborskyy M."/>
            <person name="de Vasconcelos A.T."/>
            <person name="Leadlay P."/>
            <person name="Rodrigues-Filho E."/>
        </authorList>
    </citation>
    <scope>NUCLEOTIDE SEQUENCE [LARGE SCALE GENOMIC DNA]</scope>
    <source>
        <strain evidence="2">LaBioMMi 136</strain>
    </source>
</reference>
<accession>A0A1S9RA95</accession>
<dbReference type="Gene3D" id="3.90.25.10">
    <property type="entry name" value="UDP-galactose 4-epimerase, domain 1"/>
    <property type="match status" value="1"/>
</dbReference>
<protein>
    <submittedName>
        <fullName evidence="1">Uncharacterized protein</fullName>
    </submittedName>
</protein>
<name>A0A1S9RA95_PENBI</name>
<dbReference type="SUPFAM" id="SSF51735">
    <property type="entry name" value="NAD(P)-binding Rossmann-fold domains"/>
    <property type="match status" value="1"/>
</dbReference>
<dbReference type="Gene3D" id="3.40.50.720">
    <property type="entry name" value="NAD(P)-binding Rossmann-like Domain"/>
    <property type="match status" value="1"/>
</dbReference>
<dbReference type="EMBL" id="LJBN01000219">
    <property type="protein sequence ID" value="OOQ82417.1"/>
    <property type="molecule type" value="Genomic_DNA"/>
</dbReference>
<dbReference type="AlphaFoldDB" id="A0A1S9RA95"/>
<sequence>MSGYVEGAVVKLSQPANGIYYATQISDAEAVASSLKAVSPQPEARINFGPVSFFGVLTVSGYVDTSTYEASVSVSVLGISLGTLTGSLKTGISVQVNLIAVKGEIRFYLKNSNELWVNFDLSKQAILAVSGNLLSSSASAANKEVLRSRPSTPQFSYSIAKIIWFDGKTQYTEYLQQTHPDLAAKTSYFQIGVYLSNWWNPMQRPEKRTDGTFVLHVTAGFGDQPVPWVHAQTDTGYLVKALIHAPPGTAILGCSRLMRYEEYWQLWADIKGVKLVVQVDKEFNSAGAPDWLAREMYESKLYVSKYGWAGGDPNVKKPEEVGVEMDKLMDIER</sequence>
<comment type="caution">
    <text evidence="1">The sequence shown here is derived from an EMBL/GenBank/DDBJ whole genome shotgun (WGS) entry which is preliminary data.</text>
</comment>
<gene>
    <name evidence="1" type="ORF">PEBR_38959</name>
</gene>
<evidence type="ECO:0000313" key="1">
    <source>
        <dbReference type="EMBL" id="OOQ82417.1"/>
    </source>
</evidence>
<proteinExistence type="predicted"/>
<dbReference type="Proteomes" id="UP000190744">
    <property type="component" value="Unassembled WGS sequence"/>
</dbReference>